<feature type="signal peptide" evidence="1">
    <location>
        <begin position="1"/>
        <end position="25"/>
    </location>
</feature>
<accession>A0ABT1UI41</accession>
<dbReference type="SMART" id="SM00028">
    <property type="entry name" value="TPR"/>
    <property type="match status" value="2"/>
</dbReference>
<keyword evidence="3" id="KW-1185">Reference proteome</keyword>
<dbReference type="InterPro" id="IPR011990">
    <property type="entry name" value="TPR-like_helical_dom_sf"/>
</dbReference>
<evidence type="ECO:0000256" key="1">
    <source>
        <dbReference type="SAM" id="SignalP"/>
    </source>
</evidence>
<dbReference type="Gene3D" id="1.25.40.10">
    <property type="entry name" value="Tetratricopeptide repeat domain"/>
    <property type="match status" value="2"/>
</dbReference>
<protein>
    <recommendedName>
        <fullName evidence="4">Tetratricopeptide repeat protein</fullName>
    </recommendedName>
</protein>
<dbReference type="Pfam" id="PF13429">
    <property type="entry name" value="TPR_15"/>
    <property type="match status" value="1"/>
</dbReference>
<evidence type="ECO:0000313" key="2">
    <source>
        <dbReference type="EMBL" id="MCQ8181918.1"/>
    </source>
</evidence>
<comment type="caution">
    <text evidence="2">The sequence shown here is derived from an EMBL/GenBank/DDBJ whole genome shotgun (WGS) entry which is preliminary data.</text>
</comment>
<proteinExistence type="predicted"/>
<dbReference type="EMBL" id="JANIBM010000013">
    <property type="protein sequence ID" value="MCQ8181918.1"/>
    <property type="molecule type" value="Genomic_DNA"/>
</dbReference>
<dbReference type="Proteomes" id="UP001524569">
    <property type="component" value="Unassembled WGS sequence"/>
</dbReference>
<gene>
    <name evidence="2" type="ORF">NP603_12435</name>
</gene>
<sequence>MANSWRWVTLFIGLASALPAAWAEAYLPADAGQVIETLPARGSHWLELRTLRQQAAAEPQALPPVLQLVRRYIELGRAEADPRYFGYAEAALQPWLLRPAADPEVLTLQATLLQNRHEFAPALALLQRALAVQPRLAQAWLTRAAILEVQGDYAAAAGSCLPLAKTAAALVGAVCINSVLSLAGQSETAYRQLQQALEHASGAAATDRQWALVTLAEIAERRGDVAAAERHYRQALAAAAADGYLLAAYADFLLDRQRYAEVVGLLADRTRADPLLLRLALAERHLPQWDSDAHSEALQARFAALRLRGDNRHQADEARFRLQLCNEAEAAYNLAQANWRIQREPRDARILLEAALAAGKSRTELRPVLDFLAASGVQDSRLQPLIARFGEEGV</sequence>
<dbReference type="SUPFAM" id="SSF48452">
    <property type="entry name" value="TPR-like"/>
    <property type="match status" value="2"/>
</dbReference>
<dbReference type="InterPro" id="IPR019734">
    <property type="entry name" value="TPR_rpt"/>
</dbReference>
<reference evidence="2 3" key="1">
    <citation type="submission" date="2022-07" db="EMBL/GenBank/DDBJ databases">
        <title>Methylomonas rivi sp. nov., Methylomonas rosea sp. nov., Methylomonas aureus sp. nov. and Methylomonas subterranea sp. nov., four novel methanotrophs isolated from a freshwater creek and the deep terrestrial subsurface.</title>
        <authorList>
            <person name="Abin C."/>
            <person name="Sankaranarayanan K."/>
            <person name="Garner C."/>
            <person name="Sindelar R."/>
            <person name="Kotary K."/>
            <person name="Garner R."/>
            <person name="Barclay S."/>
            <person name="Lawson P."/>
            <person name="Krumholz L."/>
        </authorList>
    </citation>
    <scope>NUCLEOTIDE SEQUENCE [LARGE SCALE GENOMIC DNA]</scope>
    <source>
        <strain evidence="2 3">SURF-1</strain>
    </source>
</reference>
<evidence type="ECO:0008006" key="4">
    <source>
        <dbReference type="Google" id="ProtNLM"/>
    </source>
</evidence>
<keyword evidence="1" id="KW-0732">Signal</keyword>
<dbReference type="RefSeq" id="WP_256611204.1">
    <property type="nucleotide sequence ID" value="NZ_JANIBM010000013.1"/>
</dbReference>
<evidence type="ECO:0000313" key="3">
    <source>
        <dbReference type="Proteomes" id="UP001524569"/>
    </source>
</evidence>
<feature type="chain" id="PRO_5045052325" description="Tetratricopeptide repeat protein" evidence="1">
    <location>
        <begin position="26"/>
        <end position="394"/>
    </location>
</feature>
<organism evidence="2 3">
    <name type="scientific">Methylomonas aurea</name>
    <dbReference type="NCBI Taxonomy" id="2952224"/>
    <lineage>
        <taxon>Bacteria</taxon>
        <taxon>Pseudomonadati</taxon>
        <taxon>Pseudomonadota</taxon>
        <taxon>Gammaproteobacteria</taxon>
        <taxon>Methylococcales</taxon>
        <taxon>Methylococcaceae</taxon>
        <taxon>Methylomonas</taxon>
    </lineage>
</organism>
<name>A0ABT1UI41_9GAMM</name>